<evidence type="ECO:0000313" key="4">
    <source>
        <dbReference type="EMBL" id="BAL22069.1"/>
    </source>
</evidence>
<dbReference type="SUPFAM" id="SSF51658">
    <property type="entry name" value="Xylose isomerase-like"/>
    <property type="match status" value="1"/>
</dbReference>
<dbReference type="Pfam" id="PF01261">
    <property type="entry name" value="AP_endonuc_2"/>
    <property type="match status" value="1"/>
</dbReference>
<keyword evidence="1" id="KW-0413">Isomerase</keyword>
<dbReference type="NCBIfam" id="NF009688">
    <property type="entry name" value="PRK13209.1"/>
    <property type="match status" value="1"/>
</dbReference>
<dbReference type="GO" id="GO:0034015">
    <property type="term" value="F:L-ribulose-5-phosphate 3-epimerase activity"/>
    <property type="evidence" value="ECO:0007669"/>
    <property type="project" value="TreeGrafter"/>
</dbReference>
<protein>
    <recommendedName>
        <fullName evidence="2">L-ribulose-5-phosphate 3-epimerase</fullName>
    </recommendedName>
</protein>
<dbReference type="PANTHER" id="PTHR43489:SF1">
    <property type="entry name" value="L-RIBULOSE-5-PHOSPHATE 3-EPIMERASE SGBU-RELATED"/>
    <property type="match status" value="1"/>
</dbReference>
<evidence type="ECO:0000256" key="1">
    <source>
        <dbReference type="ARBA" id="ARBA00023235"/>
    </source>
</evidence>
<dbReference type="InterPro" id="IPR004560">
    <property type="entry name" value="L-Ru-5P_3-Epase"/>
</dbReference>
<dbReference type="Gene3D" id="3.20.20.150">
    <property type="entry name" value="Divalent-metal-dependent TIM barrel enzymes"/>
    <property type="match status" value="1"/>
</dbReference>
<evidence type="ECO:0000313" key="5">
    <source>
        <dbReference type="Proteomes" id="UP000007105"/>
    </source>
</evidence>
<feature type="domain" description="Xylose isomerase-like TIM barrel" evidence="3">
    <location>
        <begin position="43"/>
        <end position="287"/>
    </location>
</feature>
<dbReference type="InterPro" id="IPR036237">
    <property type="entry name" value="Xyl_isomerase-like_sf"/>
</dbReference>
<dbReference type="AlphaFoldDB" id="A0AB33HN63"/>
<dbReference type="InterPro" id="IPR050417">
    <property type="entry name" value="Sugar_Epim/Isomerase"/>
</dbReference>
<proteinExistence type="predicted"/>
<gene>
    <name evidence="4" type="primary">sgaU</name>
    <name evidence="4" type="ORF">MPNA4920</name>
</gene>
<evidence type="ECO:0000259" key="3">
    <source>
        <dbReference type="Pfam" id="PF01261"/>
    </source>
</evidence>
<accession>A0AB33HN63</accession>
<dbReference type="NCBIfam" id="TIGR00542">
    <property type="entry name" value="hxl6Piso_put"/>
    <property type="match status" value="1"/>
</dbReference>
<evidence type="ECO:0000256" key="2">
    <source>
        <dbReference type="NCBIfam" id="TIGR00542"/>
    </source>
</evidence>
<dbReference type="Proteomes" id="UP000007105">
    <property type="component" value="Chromosome"/>
</dbReference>
<dbReference type="NCBIfam" id="NF009689">
    <property type="entry name" value="PRK13210.1"/>
    <property type="match status" value="1"/>
</dbReference>
<dbReference type="PANTHER" id="PTHR43489">
    <property type="entry name" value="ISOMERASE"/>
    <property type="match status" value="1"/>
</dbReference>
<sequence length="305" mass="34888">MLVIHFKPYNNLKMSFTSTENKHLLGVYEKAINNKFAWKDKIAIAKQASFDFIELSIDESDARLQRLDWSDTEINQLHNELQAQTFCLNSMCLSAHRRFPLGSKNKTTVQQGLTIFEKACVLARKLGIRIIQLAAYDVYYEPHDTETERNFITNMRKVAELAQKYAVTIAFEVMDTPFAGTIVRCLNLIKRIGKANILLYPDIGNLSQFSTAVFDEIALGQDKIVGFHFKDTLPKQFKEVPFGTGTAQFEAALKAIHQYVPTVPILIEMWSKNDPAESTVQNVAQLKQAKQFYEQQWDLALKRVK</sequence>
<dbReference type="GO" id="GO:0019852">
    <property type="term" value="P:L-ascorbic acid metabolic process"/>
    <property type="evidence" value="ECO:0007669"/>
    <property type="project" value="TreeGrafter"/>
</dbReference>
<dbReference type="SMR" id="A0AB33HN63"/>
<dbReference type="KEGG" id="mpm:MPNA4920"/>
<reference evidence="5" key="1">
    <citation type="journal article" date="2012" name="J. Bacteriol.">
        <title>Complete genome sequence of Mycoplasma pneumoniae type 2a strain 309, isolated in Japan.</title>
        <authorList>
            <person name="Kenri T."/>
            <person name="Horino A."/>
            <person name="Matsui M."/>
            <person name="Sasaki Y."/>
            <person name="Suzuki S."/>
            <person name="Narita M."/>
            <person name="Ohya H."/>
            <person name="Okazaki N."/>
            <person name="Shibayama K."/>
        </authorList>
    </citation>
    <scope>NUCLEOTIDE SEQUENCE [LARGE SCALE GENOMIC DNA]</scope>
    <source>
        <strain evidence="5">309</strain>
    </source>
</reference>
<dbReference type="InterPro" id="IPR013022">
    <property type="entry name" value="Xyl_isomerase-like_TIM-brl"/>
</dbReference>
<dbReference type="EMBL" id="AP012303">
    <property type="protein sequence ID" value="BAL22069.1"/>
    <property type="molecule type" value="Genomic_DNA"/>
</dbReference>
<organism evidence="4 5">
    <name type="scientific">Mycoplasmoides pneumoniae 309</name>
    <dbReference type="NCBI Taxonomy" id="1112856"/>
    <lineage>
        <taxon>Bacteria</taxon>
        <taxon>Bacillati</taxon>
        <taxon>Mycoplasmatota</taxon>
        <taxon>Mycoplasmoidales</taxon>
        <taxon>Mycoplasmoidaceae</taxon>
        <taxon>Mycoplasmoides</taxon>
    </lineage>
</organism>
<dbReference type="GO" id="GO:0016861">
    <property type="term" value="F:intramolecular oxidoreductase activity, interconverting aldoses and ketoses"/>
    <property type="evidence" value="ECO:0007669"/>
    <property type="project" value="InterPro"/>
</dbReference>
<name>A0AB33HN63_MYCPM</name>